<name>A0A0M3JXH7_ANISI</name>
<proteinExistence type="predicted"/>
<dbReference type="EMBL" id="UYRR01031204">
    <property type="protein sequence ID" value="VDK47566.1"/>
    <property type="molecule type" value="Genomic_DNA"/>
</dbReference>
<dbReference type="AlphaFoldDB" id="A0A0M3JXH7"/>
<keyword evidence="2" id="KW-0472">Membrane</keyword>
<keyword evidence="2" id="KW-1133">Transmembrane helix</keyword>
<dbReference type="GO" id="GO:0016491">
    <property type="term" value="F:oxidoreductase activity"/>
    <property type="evidence" value="ECO:0007669"/>
    <property type="project" value="InterPro"/>
</dbReference>
<keyword evidence="4" id="KW-1185">Reference proteome</keyword>
<dbReference type="PANTHER" id="PTHR10106:SF0">
    <property type="entry name" value="LD36721P"/>
    <property type="match status" value="1"/>
</dbReference>
<dbReference type="InterPro" id="IPR043205">
    <property type="entry name" value="CYB561/CYBRD1-like"/>
</dbReference>
<keyword evidence="2" id="KW-0812">Transmembrane</keyword>
<feature type="transmembrane region" description="Helical" evidence="2">
    <location>
        <begin position="104"/>
        <end position="129"/>
    </location>
</feature>
<evidence type="ECO:0000313" key="3">
    <source>
        <dbReference type="EMBL" id="VDK47566.1"/>
    </source>
</evidence>
<feature type="transmembrane region" description="Helical" evidence="2">
    <location>
        <begin position="64"/>
        <end position="83"/>
    </location>
</feature>
<sequence>MLSYRLFRHETKIMSKMVHTLMHLGTFALIIGALFLFGAINFWLPSMETGESFLPSHKLVGLTIFIASVSQALIGYAQLPLIIQNHSNLNDTFTQSNQYGAQRLTTSSLVLNFTVIFTIIYAMCVVYLVSEDEWRRQKTPDETK</sequence>
<evidence type="ECO:0000256" key="2">
    <source>
        <dbReference type="SAM" id="Phobius"/>
    </source>
</evidence>
<evidence type="ECO:0000313" key="5">
    <source>
        <dbReference type="WBParaSite" id="ASIM_0001305501-mRNA-1"/>
    </source>
</evidence>
<accession>A0A0M3JXH7</accession>
<dbReference type="PANTHER" id="PTHR10106">
    <property type="entry name" value="CYTOCHROME B561-RELATED"/>
    <property type="match status" value="1"/>
</dbReference>
<dbReference type="OrthoDB" id="907479at2759"/>
<protein>
    <submittedName>
        <fullName evidence="5">Cytochrome b561 domain-containing protein</fullName>
    </submittedName>
</protein>
<feature type="transmembrane region" description="Helical" evidence="2">
    <location>
        <begin position="21"/>
        <end position="44"/>
    </location>
</feature>
<reference evidence="5" key="1">
    <citation type="submission" date="2017-02" db="UniProtKB">
        <authorList>
            <consortium name="WormBaseParasite"/>
        </authorList>
    </citation>
    <scope>IDENTIFICATION</scope>
</reference>
<evidence type="ECO:0000256" key="1">
    <source>
        <dbReference type="ARBA" id="ARBA00001970"/>
    </source>
</evidence>
<organism evidence="5">
    <name type="scientific">Anisakis simplex</name>
    <name type="common">Herring worm</name>
    <dbReference type="NCBI Taxonomy" id="6269"/>
    <lineage>
        <taxon>Eukaryota</taxon>
        <taxon>Metazoa</taxon>
        <taxon>Ecdysozoa</taxon>
        <taxon>Nematoda</taxon>
        <taxon>Chromadorea</taxon>
        <taxon>Rhabditida</taxon>
        <taxon>Spirurina</taxon>
        <taxon>Ascaridomorpha</taxon>
        <taxon>Ascaridoidea</taxon>
        <taxon>Anisakidae</taxon>
        <taxon>Anisakis</taxon>
        <taxon>Anisakis simplex complex</taxon>
    </lineage>
</organism>
<gene>
    <name evidence="3" type="ORF">ASIM_LOCUS12521</name>
</gene>
<evidence type="ECO:0000313" key="4">
    <source>
        <dbReference type="Proteomes" id="UP000267096"/>
    </source>
</evidence>
<dbReference type="WBParaSite" id="ASIM_0001305501-mRNA-1">
    <property type="protein sequence ID" value="ASIM_0001305501-mRNA-1"/>
    <property type="gene ID" value="ASIM_0001305501"/>
</dbReference>
<comment type="cofactor">
    <cofactor evidence="1">
        <name>heme b</name>
        <dbReference type="ChEBI" id="CHEBI:60344"/>
    </cofactor>
</comment>
<reference evidence="3 4" key="2">
    <citation type="submission" date="2018-11" db="EMBL/GenBank/DDBJ databases">
        <authorList>
            <consortium name="Pathogen Informatics"/>
        </authorList>
    </citation>
    <scope>NUCLEOTIDE SEQUENCE [LARGE SCALE GENOMIC DNA]</scope>
</reference>
<dbReference type="Proteomes" id="UP000267096">
    <property type="component" value="Unassembled WGS sequence"/>
</dbReference>
<dbReference type="Gene3D" id="1.20.120.1770">
    <property type="match status" value="1"/>
</dbReference>